<organism evidence="1 2">
    <name type="scientific">Owenia fusiformis</name>
    <name type="common">Polychaete worm</name>
    <dbReference type="NCBI Taxonomy" id="6347"/>
    <lineage>
        <taxon>Eukaryota</taxon>
        <taxon>Metazoa</taxon>
        <taxon>Spiralia</taxon>
        <taxon>Lophotrochozoa</taxon>
        <taxon>Annelida</taxon>
        <taxon>Polychaeta</taxon>
        <taxon>Sedentaria</taxon>
        <taxon>Canalipalpata</taxon>
        <taxon>Sabellida</taxon>
        <taxon>Oweniida</taxon>
        <taxon>Oweniidae</taxon>
        <taxon>Owenia</taxon>
    </lineage>
</organism>
<protein>
    <submittedName>
        <fullName evidence="1">Uncharacterized protein</fullName>
    </submittedName>
</protein>
<gene>
    <name evidence="1" type="ORF">OFUS_LOCUS18288</name>
</gene>
<accession>A0A8S4PGG4</accession>
<dbReference type="EMBL" id="CAIIXF020000009">
    <property type="protein sequence ID" value="CAH1793440.1"/>
    <property type="molecule type" value="Genomic_DNA"/>
</dbReference>
<proteinExistence type="predicted"/>
<comment type="caution">
    <text evidence="1">The sequence shown here is derived from an EMBL/GenBank/DDBJ whole genome shotgun (WGS) entry which is preliminary data.</text>
</comment>
<name>A0A8S4PGG4_OWEFU</name>
<dbReference type="Proteomes" id="UP000749559">
    <property type="component" value="Unassembled WGS sequence"/>
</dbReference>
<dbReference type="OrthoDB" id="5961967at2759"/>
<reference evidence="1" key="1">
    <citation type="submission" date="2022-03" db="EMBL/GenBank/DDBJ databases">
        <authorList>
            <person name="Martin C."/>
        </authorList>
    </citation>
    <scope>NUCLEOTIDE SEQUENCE</scope>
</reference>
<evidence type="ECO:0000313" key="1">
    <source>
        <dbReference type="EMBL" id="CAH1793440.1"/>
    </source>
</evidence>
<keyword evidence="2" id="KW-1185">Reference proteome</keyword>
<sequence>MQTYMLEISMCPSLNDGGKTNTLFDKIKKDIALWRADVAKEENGVNITSIFKVTGEKKAMTVVKSSNPAYVDAIVGLLPAEYDVKVSALKPYEDFAKAVLKITDDKLTSPSPRNLPADGSTIMWVTGYVDYKGKTYDELIEIWAEEAVAVLSTRQKGATFEVYKAVAERVVHFITSMEQDALDNLIFGLPIVQKNGDQTKFIAKSVMLL</sequence>
<dbReference type="AlphaFoldDB" id="A0A8S4PGG4"/>
<evidence type="ECO:0000313" key="2">
    <source>
        <dbReference type="Proteomes" id="UP000749559"/>
    </source>
</evidence>